<dbReference type="Gene3D" id="1.10.10.10">
    <property type="entry name" value="Winged helix-like DNA-binding domain superfamily/Winged helix DNA-binding domain"/>
    <property type="match status" value="1"/>
</dbReference>
<dbReference type="GO" id="GO:0008104">
    <property type="term" value="P:intracellular protein localization"/>
    <property type="evidence" value="ECO:0007669"/>
    <property type="project" value="UniProtKB-ARBA"/>
</dbReference>
<organism evidence="5 6">
    <name type="scientific">Perca fluviatilis</name>
    <name type="common">European perch</name>
    <dbReference type="NCBI Taxonomy" id="8168"/>
    <lineage>
        <taxon>Eukaryota</taxon>
        <taxon>Metazoa</taxon>
        <taxon>Chordata</taxon>
        <taxon>Craniata</taxon>
        <taxon>Vertebrata</taxon>
        <taxon>Euteleostomi</taxon>
        <taxon>Actinopterygii</taxon>
        <taxon>Neopterygii</taxon>
        <taxon>Teleostei</taxon>
        <taxon>Neoteleostei</taxon>
        <taxon>Acanthomorphata</taxon>
        <taxon>Eupercaria</taxon>
        <taxon>Perciformes</taxon>
        <taxon>Percoidei</taxon>
        <taxon>Percidae</taxon>
        <taxon>Percinae</taxon>
        <taxon>Perca</taxon>
    </lineage>
</organism>
<evidence type="ECO:0000256" key="2">
    <source>
        <dbReference type="ARBA" id="ARBA00011233"/>
    </source>
</evidence>
<dbReference type="Pfam" id="PF25787">
    <property type="entry name" value="HTH_SB"/>
    <property type="match status" value="1"/>
</dbReference>
<dbReference type="Gene3D" id="3.30.70.120">
    <property type="match status" value="1"/>
</dbReference>
<dbReference type="GO" id="GO:0005507">
    <property type="term" value="F:copper ion binding"/>
    <property type="evidence" value="ECO:0007669"/>
    <property type="project" value="TreeGrafter"/>
</dbReference>
<dbReference type="InterPro" id="IPR036388">
    <property type="entry name" value="WH-like_DNA-bd_sf"/>
</dbReference>
<comment type="similarity">
    <text evidence="1">Belongs to the CutA family.</text>
</comment>
<dbReference type="SUPFAM" id="SSF46689">
    <property type="entry name" value="Homeodomain-like"/>
    <property type="match status" value="1"/>
</dbReference>
<protein>
    <recommendedName>
        <fullName evidence="4">Sleeping Beauty transposase HTH domain-containing protein</fullName>
    </recommendedName>
</protein>
<feature type="domain" description="Sleeping Beauty transposase HTH" evidence="4">
    <location>
        <begin position="1"/>
        <end position="51"/>
    </location>
</feature>
<dbReference type="AlphaFoldDB" id="A0A6A5FGJ4"/>
<dbReference type="InterPro" id="IPR057667">
    <property type="entry name" value="HTH_SB"/>
</dbReference>
<keyword evidence="3" id="KW-0732">Signal</keyword>
<comment type="caution">
    <text evidence="5">The sequence shown here is derived from an EMBL/GenBank/DDBJ whole genome shotgun (WGS) entry which is preliminary data.</text>
</comment>
<evidence type="ECO:0000313" key="6">
    <source>
        <dbReference type="Proteomes" id="UP000465112"/>
    </source>
</evidence>
<proteinExistence type="inferred from homology"/>
<accession>A0A6A5FGJ4</accession>
<dbReference type="Pfam" id="PF03091">
    <property type="entry name" value="CutA1"/>
    <property type="match status" value="1"/>
</dbReference>
<dbReference type="FunFam" id="3.30.70.120:FF:000005">
    <property type="entry name" value="CUTA isoform 1"/>
    <property type="match status" value="1"/>
</dbReference>
<dbReference type="SUPFAM" id="SSF54913">
    <property type="entry name" value="GlnB-like"/>
    <property type="match status" value="1"/>
</dbReference>
<dbReference type="InterPro" id="IPR009057">
    <property type="entry name" value="Homeodomain-like_sf"/>
</dbReference>
<dbReference type="InterPro" id="IPR015867">
    <property type="entry name" value="N-reg_PII/ATP_PRibTrfase_C"/>
</dbReference>
<dbReference type="EMBL" id="VHII01000001">
    <property type="protein sequence ID" value="KAF1394666.1"/>
    <property type="molecule type" value="Genomic_DNA"/>
</dbReference>
<comment type="subunit">
    <text evidence="2">Homotrimer.</text>
</comment>
<dbReference type="InterPro" id="IPR011322">
    <property type="entry name" value="N-reg_PII-like_a/b"/>
</dbReference>
<sequence>MGKSKELSQDLPKIIVEKHTDGIGYRRISKLLKVPVSTVGAIIRKWKEHHFSINRPRPDAPCKISDSGVHRILRRVVEEPRRSSERPGRSMFQKHTAHSLYGSGSLAKHSQAAVRRSAYRRSGLMASYSFEAMHIGLPSAETLQGGSFKALVVTVLLSVFMFPLLRTVGLRAFSMASETYTSGTHSAAFVTCPNDTVAKDLARGIVERKLAACVNIVPAITSVYEWQGKIEEDNEVLLMIKTRSSKVPALAEYVRSNHPYEVAEVISLPIDQGNPPYLKWIGQVVPE</sequence>
<dbReference type="InterPro" id="IPR004323">
    <property type="entry name" value="Ion_tolerance_CutA"/>
</dbReference>
<evidence type="ECO:0000313" key="5">
    <source>
        <dbReference type="EMBL" id="KAF1394666.1"/>
    </source>
</evidence>
<dbReference type="PANTHER" id="PTHR23419">
    <property type="entry name" value="DIVALENT CATION TOLERANCE CUTA-RELATED"/>
    <property type="match status" value="1"/>
</dbReference>
<evidence type="ECO:0000256" key="1">
    <source>
        <dbReference type="ARBA" id="ARBA00010169"/>
    </source>
</evidence>
<gene>
    <name evidence="5" type="ORF">PFLUV_G00003450</name>
</gene>
<keyword evidence="6" id="KW-1185">Reference proteome</keyword>
<dbReference type="PANTHER" id="PTHR23419:SF1">
    <property type="entry name" value="PROTEIN CUTA"/>
    <property type="match status" value="1"/>
</dbReference>
<reference evidence="5 6" key="1">
    <citation type="submission" date="2019-06" db="EMBL/GenBank/DDBJ databases">
        <title>A chromosome-scale genome assembly of the European perch, Perca fluviatilis.</title>
        <authorList>
            <person name="Roques C."/>
            <person name="Zahm M."/>
            <person name="Cabau C."/>
            <person name="Klopp C."/>
            <person name="Bouchez O."/>
            <person name="Donnadieu C."/>
            <person name="Kuhl H."/>
            <person name="Gislard M."/>
            <person name="Guendouz S."/>
            <person name="Journot L."/>
            <person name="Haffray P."/>
            <person name="Bestin A."/>
            <person name="Morvezen R."/>
            <person name="Feron R."/>
            <person name="Wen M."/>
            <person name="Jouanno E."/>
            <person name="Herpin A."/>
            <person name="Schartl M."/>
            <person name="Postlethwait J."/>
            <person name="Schaerlinger B."/>
            <person name="Chardard D."/>
            <person name="Lecocq T."/>
            <person name="Poncet C."/>
            <person name="Jaffrelo L."/>
            <person name="Lampietro C."/>
            <person name="Guiguen Y."/>
        </authorList>
    </citation>
    <scope>NUCLEOTIDE SEQUENCE [LARGE SCALE GENOMIC DNA]</scope>
    <source>
        <tissue evidence="5">Blood</tissue>
    </source>
</reference>
<name>A0A6A5FGJ4_PERFL</name>
<dbReference type="Proteomes" id="UP000465112">
    <property type="component" value="Chromosome 1"/>
</dbReference>
<dbReference type="GO" id="GO:0010038">
    <property type="term" value="P:response to metal ion"/>
    <property type="evidence" value="ECO:0007669"/>
    <property type="project" value="InterPro"/>
</dbReference>
<evidence type="ECO:0000256" key="3">
    <source>
        <dbReference type="ARBA" id="ARBA00022729"/>
    </source>
</evidence>
<evidence type="ECO:0000259" key="4">
    <source>
        <dbReference type="Pfam" id="PF25787"/>
    </source>
</evidence>